<dbReference type="SUPFAM" id="SSF47616">
    <property type="entry name" value="GST C-terminal domain-like"/>
    <property type="match status" value="1"/>
</dbReference>
<dbReference type="PROSITE" id="PS50404">
    <property type="entry name" value="GST_NTER"/>
    <property type="match status" value="1"/>
</dbReference>
<dbReference type="Gene3D" id="3.40.30.10">
    <property type="entry name" value="Glutaredoxin"/>
    <property type="match status" value="1"/>
</dbReference>
<dbReference type="SFLD" id="SFLDS00019">
    <property type="entry name" value="Glutathione_Transferase_(cytos"/>
    <property type="match status" value="1"/>
</dbReference>
<gene>
    <name evidence="3" type="ORF">LMS43_14115</name>
</gene>
<proteinExistence type="predicted"/>
<sequence length="223" mass="25703">MSLPILYTFRRCPYAMRARLAVLSSGLQCELREVILRNKPPALLTASPKGTVPVLITASGEVLEESLDIMRWALEQSDPSDYWPKKDDLRSLSLVLIERNDGEFKRALDRYKYPDRYQHEADFDNAADYAMKYRRFGAQILEDLNQRIAGQGYLLGEQASLVDLALMPFVRQFAHTDKAWFAEQNWPALHQWLQQWLDSALMQSVMNKYTPWEEGEAPVLFGG</sequence>
<dbReference type="InterPro" id="IPR010987">
    <property type="entry name" value="Glutathione-S-Trfase_C-like"/>
</dbReference>
<evidence type="ECO:0000313" key="3">
    <source>
        <dbReference type="EMBL" id="MDN4122426.1"/>
    </source>
</evidence>
<dbReference type="PROSITE" id="PS50405">
    <property type="entry name" value="GST_CTER"/>
    <property type="match status" value="1"/>
</dbReference>
<organism evidence="3 4">
    <name type="scientific">Alcaligenes endophyticus</name>
    <dbReference type="NCBI Taxonomy" id="1929088"/>
    <lineage>
        <taxon>Bacteria</taxon>
        <taxon>Pseudomonadati</taxon>
        <taxon>Pseudomonadota</taxon>
        <taxon>Betaproteobacteria</taxon>
        <taxon>Burkholderiales</taxon>
        <taxon>Alcaligenaceae</taxon>
        <taxon>Alcaligenes</taxon>
    </lineage>
</organism>
<comment type="caution">
    <text evidence="3">The sequence shown here is derived from an EMBL/GenBank/DDBJ whole genome shotgun (WGS) entry which is preliminary data.</text>
</comment>
<dbReference type="InterPro" id="IPR004045">
    <property type="entry name" value="Glutathione_S-Trfase_N"/>
</dbReference>
<evidence type="ECO:0000259" key="2">
    <source>
        <dbReference type="PROSITE" id="PS50405"/>
    </source>
</evidence>
<dbReference type="SUPFAM" id="SSF52833">
    <property type="entry name" value="Thioredoxin-like"/>
    <property type="match status" value="1"/>
</dbReference>
<reference evidence="3" key="1">
    <citation type="submission" date="2021-11" db="EMBL/GenBank/DDBJ databases">
        <title>Draft genome sequence of Alcaligenes endophyticus type strain CCUG 75668T.</title>
        <authorList>
            <person name="Salva-Serra F."/>
            <person name="Duran R.E."/>
            <person name="Seeger M."/>
            <person name="Moore E.R.B."/>
            <person name="Jaen-Luchoro D."/>
        </authorList>
    </citation>
    <scope>NUCLEOTIDE SEQUENCE</scope>
    <source>
        <strain evidence="3">CCUG 75668</strain>
    </source>
</reference>
<dbReference type="Pfam" id="PF13417">
    <property type="entry name" value="GST_N_3"/>
    <property type="match status" value="1"/>
</dbReference>
<protein>
    <submittedName>
        <fullName evidence="3">Glutathione S-transferase</fullName>
    </submittedName>
</protein>
<dbReference type="Proteomes" id="UP001168613">
    <property type="component" value="Unassembled WGS sequence"/>
</dbReference>
<dbReference type="SFLD" id="SFLDG00358">
    <property type="entry name" value="Main_(cytGST)"/>
    <property type="match status" value="1"/>
</dbReference>
<evidence type="ECO:0000313" key="4">
    <source>
        <dbReference type="Proteomes" id="UP001168613"/>
    </source>
</evidence>
<dbReference type="EMBL" id="JAJHNU010000004">
    <property type="protein sequence ID" value="MDN4122426.1"/>
    <property type="molecule type" value="Genomic_DNA"/>
</dbReference>
<feature type="domain" description="GST N-terminal" evidence="1">
    <location>
        <begin position="2"/>
        <end position="81"/>
    </location>
</feature>
<dbReference type="InterPro" id="IPR040079">
    <property type="entry name" value="Glutathione_S-Trfase"/>
</dbReference>
<name>A0ABT8EMB0_9BURK</name>
<dbReference type="PANTHER" id="PTHR43968">
    <property type="match status" value="1"/>
</dbReference>
<dbReference type="InterPro" id="IPR036282">
    <property type="entry name" value="Glutathione-S-Trfase_C_sf"/>
</dbReference>
<dbReference type="PANTHER" id="PTHR43968:SF6">
    <property type="entry name" value="GLUTATHIONE S-TRANSFERASE OMEGA"/>
    <property type="match status" value="1"/>
</dbReference>
<dbReference type="Gene3D" id="1.20.1050.10">
    <property type="match status" value="1"/>
</dbReference>
<dbReference type="InterPro" id="IPR050983">
    <property type="entry name" value="GST_Omega/HSP26"/>
</dbReference>
<dbReference type="RefSeq" id="WP_266123354.1">
    <property type="nucleotide sequence ID" value="NZ_JAJHNU010000004.1"/>
</dbReference>
<dbReference type="CDD" id="cd03196">
    <property type="entry name" value="GST_C_5"/>
    <property type="match status" value="1"/>
</dbReference>
<dbReference type="CDD" id="cd03060">
    <property type="entry name" value="GST_N_Omega_like"/>
    <property type="match status" value="1"/>
</dbReference>
<dbReference type="InterPro" id="IPR036249">
    <property type="entry name" value="Thioredoxin-like_sf"/>
</dbReference>
<accession>A0ABT8EMB0</accession>
<evidence type="ECO:0000259" key="1">
    <source>
        <dbReference type="PROSITE" id="PS50404"/>
    </source>
</evidence>
<dbReference type="Pfam" id="PF13410">
    <property type="entry name" value="GST_C_2"/>
    <property type="match status" value="1"/>
</dbReference>
<keyword evidence="4" id="KW-1185">Reference proteome</keyword>
<feature type="domain" description="GST C-terminal" evidence="2">
    <location>
        <begin position="86"/>
        <end position="219"/>
    </location>
</feature>